<dbReference type="Gene3D" id="3.50.50.60">
    <property type="entry name" value="FAD/NAD(P)-binding domain"/>
    <property type="match status" value="1"/>
</dbReference>
<dbReference type="PANTHER" id="PTHR13789">
    <property type="entry name" value="MONOOXYGENASE"/>
    <property type="match status" value="1"/>
</dbReference>
<dbReference type="Pfam" id="PF01494">
    <property type="entry name" value="FAD_binding_3"/>
    <property type="match status" value="1"/>
</dbReference>
<dbReference type="GO" id="GO:0018669">
    <property type="term" value="F:3-hydroxybenzoate 6-monooxygenase activity"/>
    <property type="evidence" value="ECO:0007669"/>
    <property type="project" value="UniProtKB-EC"/>
</dbReference>
<protein>
    <submittedName>
        <fullName evidence="4">NAD dependent epimerase/dehydratase</fullName>
        <ecNumber evidence="4">1.14.13.24</ecNumber>
        <ecNumber evidence="4">1.14.15.21</ecNumber>
    </submittedName>
</protein>
<dbReference type="RefSeq" id="WP_031565142.1">
    <property type="nucleotide sequence ID" value="NZ_CAAAIS010000001.1"/>
</dbReference>
<dbReference type="PANTHER" id="PTHR13789:SF309">
    <property type="entry name" value="PUTATIVE (AFU_ORTHOLOGUE AFUA_6G14510)-RELATED"/>
    <property type="match status" value="1"/>
</dbReference>
<dbReference type="EC" id="1.14.15.21" evidence="4"/>
<dbReference type="GO" id="GO:0071949">
    <property type="term" value="F:FAD binding"/>
    <property type="evidence" value="ECO:0007669"/>
    <property type="project" value="InterPro"/>
</dbReference>
<dbReference type="InterPro" id="IPR002938">
    <property type="entry name" value="FAD-bd"/>
</dbReference>
<evidence type="ECO:0000256" key="2">
    <source>
        <dbReference type="ARBA" id="ARBA00023033"/>
    </source>
</evidence>
<keyword evidence="5" id="KW-1185">Reference proteome</keyword>
<dbReference type="EMBL" id="UGPB01000001">
    <property type="protein sequence ID" value="STY29661.1"/>
    <property type="molecule type" value="Genomic_DNA"/>
</dbReference>
<evidence type="ECO:0000259" key="3">
    <source>
        <dbReference type="Pfam" id="PF01494"/>
    </source>
</evidence>
<dbReference type="AlphaFoldDB" id="A0A378M014"/>
<dbReference type="InterPro" id="IPR036188">
    <property type="entry name" value="FAD/NAD-bd_sf"/>
</dbReference>
<dbReference type="PRINTS" id="PR00420">
    <property type="entry name" value="RNGMNOXGNASE"/>
</dbReference>
<dbReference type="STRING" id="1122170.GCA_000701265_00627"/>
<dbReference type="Proteomes" id="UP000255297">
    <property type="component" value="Unassembled WGS sequence"/>
</dbReference>
<feature type="domain" description="FAD-binding" evidence="3">
    <location>
        <begin position="6"/>
        <end position="317"/>
    </location>
</feature>
<reference evidence="4 5" key="1">
    <citation type="submission" date="2018-06" db="EMBL/GenBank/DDBJ databases">
        <authorList>
            <consortium name="Pathogen Informatics"/>
            <person name="Doyle S."/>
        </authorList>
    </citation>
    <scope>NUCLEOTIDE SEQUENCE [LARGE SCALE GENOMIC DNA]</scope>
    <source>
        <strain evidence="4 5">NCTC11532</strain>
    </source>
</reference>
<evidence type="ECO:0000313" key="5">
    <source>
        <dbReference type="Proteomes" id="UP000255297"/>
    </source>
</evidence>
<gene>
    <name evidence="4" type="primary">xlnD</name>
    <name evidence="4" type="ORF">NCTC11532_01859</name>
</gene>
<sequence>MSSTQVDVLIIGGGIGGLTAGLACRQAGFSTLILECKDKPCEAGAGIWLPPNALQVYEHLGLIHDLFPFGCNINQINLMSTFSGMLRQTNLKNYLNEYKFTILALHRARLLNYLLQKTERNSLLFNQYIAEVQQQDASVTVSLNGGERITAKIIIGADGIHSLVRDLIFGKSQIRYSGSSSFRGVITLHEETALKKDEVYEIWAPGCRLGYSFISNNEIYWYLTFDAKQSCIFSSKEKYQFLSKCVDQHFPKQSELMRTMHPERIIHTDLTDLVPLKQWNHHRICLLGDAAHAMTPNLGQGAAQAIEDALALATTLKRFGLNQNALFEYNAIRIKKVNYIVKKSWDFGKLCHLRSRPKQATRDFLVRNMPHRVENKIMNQMYTPLVQ</sequence>
<evidence type="ECO:0000313" key="4">
    <source>
        <dbReference type="EMBL" id="STY29661.1"/>
    </source>
</evidence>
<dbReference type="EC" id="1.14.13.24" evidence="4"/>
<organism evidence="4 5">
    <name type="scientific">Legionella wadsworthii</name>
    <dbReference type="NCBI Taxonomy" id="28088"/>
    <lineage>
        <taxon>Bacteria</taxon>
        <taxon>Pseudomonadati</taxon>
        <taxon>Pseudomonadota</taxon>
        <taxon>Gammaproteobacteria</taxon>
        <taxon>Legionellales</taxon>
        <taxon>Legionellaceae</taxon>
        <taxon>Legionella</taxon>
    </lineage>
</organism>
<name>A0A378M014_9GAMM</name>
<dbReference type="InterPro" id="IPR050493">
    <property type="entry name" value="FAD-dep_Monooxygenase_BioMet"/>
</dbReference>
<dbReference type="OrthoDB" id="5499180at2"/>
<accession>A0A378M014</accession>
<keyword evidence="1 4" id="KW-0560">Oxidoreductase</keyword>
<keyword evidence="2" id="KW-0503">Monooxygenase</keyword>
<evidence type="ECO:0000256" key="1">
    <source>
        <dbReference type="ARBA" id="ARBA00023002"/>
    </source>
</evidence>
<proteinExistence type="predicted"/>
<dbReference type="GO" id="GO:0052662">
    <property type="term" value="F:zeaxanthin epoxidase activity"/>
    <property type="evidence" value="ECO:0007669"/>
    <property type="project" value="UniProtKB-EC"/>
</dbReference>
<dbReference type="SUPFAM" id="SSF51905">
    <property type="entry name" value="FAD/NAD(P)-binding domain"/>
    <property type="match status" value="1"/>
</dbReference>